<dbReference type="InterPro" id="IPR045055">
    <property type="entry name" value="DNA2/NAM7-like"/>
</dbReference>
<dbReference type="GO" id="GO:0031380">
    <property type="term" value="C:nuclear RNA-directed RNA polymerase complex"/>
    <property type="evidence" value="ECO:0007669"/>
    <property type="project" value="TreeGrafter"/>
</dbReference>
<name>A0A8H8P4T8_9AGAM</name>
<dbReference type="GO" id="GO:0031048">
    <property type="term" value="P:regulatory ncRNA-mediated heterochromatin formation"/>
    <property type="evidence" value="ECO:0007669"/>
    <property type="project" value="TreeGrafter"/>
</dbReference>
<dbReference type="InterPro" id="IPR041679">
    <property type="entry name" value="DNA2/NAM7-like_C"/>
</dbReference>
<feature type="domain" description="Heme haloperoxidase family profile" evidence="2">
    <location>
        <begin position="5"/>
        <end position="201"/>
    </location>
</feature>
<reference evidence="3" key="1">
    <citation type="submission" date="2020-05" db="EMBL/GenBank/DDBJ databases">
        <title>Evolutionary and genomic comparisons of hybrid uninucleate and nonhybrid Rhizoctonia fungi.</title>
        <authorList>
            <person name="Li C."/>
            <person name="Chen X."/>
        </authorList>
    </citation>
    <scope>NUCLEOTIDE SEQUENCE</scope>
    <source>
        <strain evidence="3">AG-1 IA</strain>
    </source>
</reference>
<evidence type="ECO:0000259" key="2">
    <source>
        <dbReference type="PROSITE" id="PS51405"/>
    </source>
</evidence>
<dbReference type="PANTHER" id="PTHR10887">
    <property type="entry name" value="DNA2/NAM7 HELICASE FAMILY"/>
    <property type="match status" value="1"/>
</dbReference>
<dbReference type="GO" id="GO:0004386">
    <property type="term" value="F:helicase activity"/>
    <property type="evidence" value="ECO:0007669"/>
    <property type="project" value="InterPro"/>
</dbReference>
<dbReference type="InterPro" id="IPR027417">
    <property type="entry name" value="P-loop_NTPase"/>
</dbReference>
<dbReference type="InterPro" id="IPR036851">
    <property type="entry name" value="Chloroperoxidase-like_sf"/>
</dbReference>
<dbReference type="Pfam" id="PF13087">
    <property type="entry name" value="AAA_12"/>
    <property type="match status" value="1"/>
</dbReference>
<feature type="compositionally biased region" description="Basic residues" evidence="1">
    <location>
        <begin position="1105"/>
        <end position="1114"/>
    </location>
</feature>
<dbReference type="SUPFAM" id="SSF47571">
    <property type="entry name" value="Cloroperoxidase"/>
    <property type="match status" value="1"/>
</dbReference>
<protein>
    <submittedName>
        <fullName evidence="3">Zinc finger, NF-X1-type</fullName>
    </submittedName>
</protein>
<accession>A0A8H8P4T8</accession>
<dbReference type="GeneID" id="67032534"/>
<gene>
    <name evidence="3" type="ORF">RhiXN_10255</name>
</gene>
<proteinExistence type="predicted"/>
<evidence type="ECO:0000313" key="4">
    <source>
        <dbReference type="Proteomes" id="UP000650533"/>
    </source>
</evidence>
<sequence>MDTAPGHEFQPPTPEDSRSPCPALNTAANHNYLPRSGKGLGLFQICKAVHNLYGISYLVAAIPTVLGILTCGSGGKVDLEQLARHGKLEHDASLAHLDFADGDNKNVCPWLVDQLVAQSTDGRNLSLRDFAKARVLRESQVPRTLPARLVKIGQIESVLSVTVMGDGQQLDCKVAREWFGNERLPSGWAPRRSLGLFDMLNDVKKFGRLMDSVKQDDHDKDAATTHLEHPKSGSLVDKCLLAPVEVLHPAVEDQDSMLQEIQLPRAQFGVVAALVTKPNLVGTFFVAAVVWVELNQTPGKTFNSLKSYVEDTFKFQTAEQVYRFLSIVCSASSQNTSWTAKDGQLHLHQLVEGNGIVRLADAIRFPKATPRLWSFQRGYIPIFTYLASDWVVKSTMNSDVYALYGLIHSNFEIIQNTVESNMRRLMSARSFRDGPTHFSGKQIFKVMFVTLFEYLTRFKEAPIANPSVRNFAEQIIGWFDEWLVALDSEPPFQDECTTYSEEKREFIIENLQRDRERVSRVINRGQTVVVNNDAQPAYQIPSDADPGLVAALERVFDYDGPGELCETGPRHDNDHAEIELIRIAPTRNELLCEDDPYLPANFFEAPHFHEPRSVERLLDIQFRLLREELTSPIRLAVQLIVEDIKKSRTRVTTLSKLLDAKGGRYVAPASVRESIMFSVFTGVEFEPLELNNRGISVGIEFDTPPYSRARSNRPAVRAEYWQQVSKKRLMQDGLVALIWKDYLGNVDVYVGTVASFGGDLVDCSRKPEGQYRVSIRVSFFDAKANIRIVQALQNRRRRNDTRFLIEAPVFYEGIRPFLEALKREPELLPFAQYLRLQSKQELTRTVIGPPLYSRTPGFSFELKDLFSDGAAVPSLRLNTRDPDSIANARAQLIRSSRMDHSQADAVVDSLTREVALIQGPPGTGKSYTGLELIRVLIKNQIAPILLVAFTNHALDHMLTGILDANITTNIVRLGSRFSIDERLSKYSLSTVERDEGRSRLGSSGKAAYRKMKELEKDMNAHGRHIVAQSPRKPYRKTYIFCLSNHHGEFFTHVPSWIEAIAPKPSDHDEGWETIGESPGQEQSIINFWLKGRDLQFLETRGMKGAKGKSSRHISSHNQFDMLSGPNTGDEDVPTSRENYLQNFMRTHGLSNIPKVPTTTRSLDILLKNPRVWSMSQGSHESASGQHKEITEQLKAEILSRSQIVGCTTTGAAKLISMLSGMGPKVMIVEEAGQVLESHILASLVGSVEHVILIGDPLQLRPNINSYKLATDNPKTGKIYKFDQSLMERLSSSGFPMSQIDVQRRMRPEISSLIRNTLYPNLKDNDRVLSYPNVDMIYDLVLHLLKQGCYNKPGNIVILAAYLGQIPKLRKKLEEIVTIVIDERDAELLEQHTMDQEETGTVKEVQLSKQVIIRTLDNFQGEEGEVIILSLIRNSGTPFDKESSSLEHVKGRAPIGFLKSLNRTNVGLSRAKHGLYIFGNAPELAQGSQMWSDVLKELNSSDCLGSKLPIVCHRHPDYVQWIDSPGVIPIVSPKEDLFRVATSAHLCVMPMILITSRPSVYKPAFDYALARTRVIENVGNVRELPPTVASQSRICNYCVGTSIQLYHAQHRLQPLGGLSKAQDMWSESRKELEKSVISTIRLFGTTSIPIPSENTRQTLRQRTESAVRKGCPTILDLVQNIGKFHGFPPRHTKAWRKAVEDISETYRTAYDVACEPDPSAQAYDRSIFRLYREELNKSGGTADPTTDPVEKRRQQLASDAAHIAIGQLRPRSSDRFKAEAFWMTIEILVTLGLAISKACDESQDRRGANAICWDNIAAYFLSQACKDAETALSMAQKSRSPNKIVQCQLLILQIQYEVAAHKCRLAIRNELLLNPERRDEYLDMCTHGVMNVHNLRVTVPRDYQGRARRESAAGVNTTRADWVREHFIEPTQNILDAWNNLDLIIDVNMPGWRREDANAERLIYWKPIVQEAAASRRSATPNASTSAREAILM</sequence>
<dbReference type="CDD" id="cd18808">
    <property type="entry name" value="SF1_C_Upf1"/>
    <property type="match status" value="1"/>
</dbReference>
<dbReference type="GO" id="GO:0004601">
    <property type="term" value="F:peroxidase activity"/>
    <property type="evidence" value="ECO:0007669"/>
    <property type="project" value="InterPro"/>
</dbReference>
<dbReference type="PROSITE" id="PS51405">
    <property type="entry name" value="HEME_HALOPEROXIDASE"/>
    <property type="match status" value="1"/>
</dbReference>
<evidence type="ECO:0000256" key="1">
    <source>
        <dbReference type="SAM" id="MobiDB-lite"/>
    </source>
</evidence>
<dbReference type="EMBL" id="CP059668">
    <property type="protein sequence ID" value="QRW23931.1"/>
    <property type="molecule type" value="Genomic_DNA"/>
</dbReference>
<dbReference type="Proteomes" id="UP000650533">
    <property type="component" value="Chromosome 11"/>
</dbReference>
<feature type="region of interest" description="Disordered" evidence="1">
    <location>
        <begin position="1105"/>
        <end position="1132"/>
    </location>
</feature>
<dbReference type="Pfam" id="PF13086">
    <property type="entry name" value="AAA_11"/>
    <property type="match status" value="1"/>
</dbReference>
<feature type="compositionally biased region" description="Polar residues" evidence="1">
    <location>
        <begin position="1115"/>
        <end position="1126"/>
    </location>
</feature>
<organism evidence="3 4">
    <name type="scientific">Rhizoctonia solani</name>
    <dbReference type="NCBI Taxonomy" id="456999"/>
    <lineage>
        <taxon>Eukaryota</taxon>
        <taxon>Fungi</taxon>
        <taxon>Dikarya</taxon>
        <taxon>Basidiomycota</taxon>
        <taxon>Agaricomycotina</taxon>
        <taxon>Agaricomycetes</taxon>
        <taxon>Cantharellales</taxon>
        <taxon>Ceratobasidiaceae</taxon>
        <taxon>Rhizoctonia</taxon>
    </lineage>
</organism>
<dbReference type="PANTHER" id="PTHR10887:SF341">
    <property type="entry name" value="NFX1-TYPE ZINC FINGER-CONTAINING PROTEIN 1"/>
    <property type="match status" value="1"/>
</dbReference>
<dbReference type="RefSeq" id="XP_043184168.1">
    <property type="nucleotide sequence ID" value="XM_043330071.1"/>
</dbReference>
<dbReference type="Gene3D" id="1.10.489.10">
    <property type="entry name" value="Chloroperoxidase-like"/>
    <property type="match status" value="1"/>
</dbReference>
<dbReference type="InterPro" id="IPR041677">
    <property type="entry name" value="DNA2/NAM7_AAA_11"/>
</dbReference>
<dbReference type="Gene3D" id="3.40.50.300">
    <property type="entry name" value="P-loop containing nucleotide triphosphate hydrolases"/>
    <property type="match status" value="3"/>
</dbReference>
<dbReference type="SUPFAM" id="SSF52540">
    <property type="entry name" value="P-loop containing nucleoside triphosphate hydrolases"/>
    <property type="match status" value="1"/>
</dbReference>
<dbReference type="KEGG" id="rsx:RhiXN_10255"/>
<evidence type="ECO:0000313" key="3">
    <source>
        <dbReference type="EMBL" id="QRW23931.1"/>
    </source>
</evidence>
<dbReference type="Pfam" id="PF01328">
    <property type="entry name" value="Peroxidase_2"/>
    <property type="match status" value="1"/>
</dbReference>
<dbReference type="InterPro" id="IPR000028">
    <property type="entry name" value="Chloroperoxidase"/>
</dbReference>
<feature type="region of interest" description="Disordered" evidence="1">
    <location>
        <begin position="1"/>
        <end position="23"/>
    </location>
</feature>
<dbReference type="InterPro" id="IPR047187">
    <property type="entry name" value="SF1_C_Upf1"/>
</dbReference>